<dbReference type="InterPro" id="IPR050131">
    <property type="entry name" value="Peptidase_S8_subtilisin-like"/>
</dbReference>
<evidence type="ECO:0000256" key="6">
    <source>
        <dbReference type="PIRSR" id="PIRSR615500-1"/>
    </source>
</evidence>
<feature type="chain" id="PRO_5006413922" evidence="9">
    <location>
        <begin position="31"/>
        <end position="1082"/>
    </location>
</feature>
<comment type="similarity">
    <text evidence="1 7 8">Belongs to the peptidase S8 family.</text>
</comment>
<dbReference type="InterPro" id="IPR023827">
    <property type="entry name" value="Peptidase_S8_Asp-AS"/>
</dbReference>
<dbReference type="InterPro" id="IPR023828">
    <property type="entry name" value="Peptidase_S8_Ser-AS"/>
</dbReference>
<keyword evidence="2 7" id="KW-0645">Protease</keyword>
<evidence type="ECO:0000256" key="8">
    <source>
        <dbReference type="RuleBase" id="RU003355"/>
    </source>
</evidence>
<evidence type="ECO:0000259" key="10">
    <source>
        <dbReference type="Pfam" id="PF00082"/>
    </source>
</evidence>
<protein>
    <submittedName>
        <fullName evidence="12">Lactocepin</fullName>
    </submittedName>
</protein>
<feature type="domain" description="Peptidase S8/S53" evidence="10">
    <location>
        <begin position="67"/>
        <end position="398"/>
    </location>
</feature>
<dbReference type="GO" id="GO:0006508">
    <property type="term" value="P:proteolysis"/>
    <property type="evidence" value="ECO:0007669"/>
    <property type="project" value="UniProtKB-KW"/>
</dbReference>
<keyword evidence="4 7" id="KW-0378">Hydrolase</keyword>
<gene>
    <name evidence="12" type="ORF">FC51_GL000799</name>
</gene>
<evidence type="ECO:0000259" key="11">
    <source>
        <dbReference type="Pfam" id="PF06280"/>
    </source>
</evidence>
<evidence type="ECO:0000256" key="2">
    <source>
        <dbReference type="ARBA" id="ARBA00022670"/>
    </source>
</evidence>
<organism evidence="12 13">
    <name type="scientific">Lentilactobacillus parabuchneri DSM 5707 = NBRC 107865</name>
    <dbReference type="NCBI Taxonomy" id="1423784"/>
    <lineage>
        <taxon>Bacteria</taxon>
        <taxon>Bacillati</taxon>
        <taxon>Bacillota</taxon>
        <taxon>Bacilli</taxon>
        <taxon>Lactobacillales</taxon>
        <taxon>Lactobacillaceae</taxon>
        <taxon>Lentilactobacillus</taxon>
    </lineage>
</organism>
<feature type="domain" description="C5a peptidase/Subtilisin-like protease SBT2-like Fn3-like" evidence="11">
    <location>
        <begin position="422"/>
        <end position="532"/>
    </location>
</feature>
<evidence type="ECO:0000256" key="5">
    <source>
        <dbReference type="ARBA" id="ARBA00022825"/>
    </source>
</evidence>
<evidence type="ECO:0000313" key="12">
    <source>
        <dbReference type="EMBL" id="KRM45623.1"/>
    </source>
</evidence>
<dbReference type="AlphaFoldDB" id="A0A0R1YT34"/>
<comment type="caution">
    <text evidence="12">The sequence shown here is derived from an EMBL/GenBank/DDBJ whole genome shotgun (WGS) entry which is preliminary data.</text>
</comment>
<reference evidence="12 13" key="1">
    <citation type="journal article" date="2015" name="Genome Announc.">
        <title>Expanding the biotechnology potential of lactobacilli through comparative genomics of 213 strains and associated genera.</title>
        <authorList>
            <person name="Sun Z."/>
            <person name="Harris H.M."/>
            <person name="McCann A."/>
            <person name="Guo C."/>
            <person name="Argimon S."/>
            <person name="Zhang W."/>
            <person name="Yang X."/>
            <person name="Jeffery I.B."/>
            <person name="Cooney J.C."/>
            <person name="Kagawa T.F."/>
            <person name="Liu W."/>
            <person name="Song Y."/>
            <person name="Salvetti E."/>
            <person name="Wrobel A."/>
            <person name="Rasinkangas P."/>
            <person name="Parkhill J."/>
            <person name="Rea M.C."/>
            <person name="O'Sullivan O."/>
            <person name="Ritari J."/>
            <person name="Douillard F.P."/>
            <person name="Paul Ross R."/>
            <person name="Yang R."/>
            <person name="Briner A.E."/>
            <person name="Felis G.E."/>
            <person name="de Vos W.M."/>
            <person name="Barrangou R."/>
            <person name="Klaenhammer T.R."/>
            <person name="Caufield P.W."/>
            <person name="Cui Y."/>
            <person name="Zhang H."/>
            <person name="O'Toole P.W."/>
        </authorList>
    </citation>
    <scope>NUCLEOTIDE SEQUENCE [LARGE SCALE GENOMIC DNA]</scope>
    <source>
        <strain evidence="12 13">DSM 5707</strain>
    </source>
</reference>
<feature type="active site" description="Charge relay system" evidence="6 7">
    <location>
        <position position="76"/>
    </location>
</feature>
<dbReference type="PROSITE" id="PS00138">
    <property type="entry name" value="SUBTILASE_SER"/>
    <property type="match status" value="1"/>
</dbReference>
<dbReference type="PROSITE" id="PS00136">
    <property type="entry name" value="SUBTILASE_ASP"/>
    <property type="match status" value="1"/>
</dbReference>
<dbReference type="Pfam" id="PF06280">
    <property type="entry name" value="fn3_5"/>
    <property type="match status" value="1"/>
</dbReference>
<evidence type="ECO:0000313" key="13">
    <source>
        <dbReference type="Proteomes" id="UP000051957"/>
    </source>
</evidence>
<dbReference type="Gene3D" id="2.60.40.10">
    <property type="entry name" value="Immunoglobulins"/>
    <property type="match status" value="1"/>
</dbReference>
<feature type="active site" description="Charge relay system" evidence="6 7">
    <location>
        <position position="336"/>
    </location>
</feature>
<dbReference type="InterPro" id="IPR013783">
    <property type="entry name" value="Ig-like_fold"/>
</dbReference>
<dbReference type="Proteomes" id="UP000051957">
    <property type="component" value="Unassembled WGS sequence"/>
</dbReference>
<evidence type="ECO:0000256" key="7">
    <source>
        <dbReference type="PROSITE-ProRule" id="PRU01240"/>
    </source>
</evidence>
<sequence length="1082" mass="115841">MKNAYKLISLLVLSLAVSLISNQLETPVHAQTNSQIAAIKEAASKPANQNALNKGNVPKLWSQGYKGQGMVIAILDSGIQNNHEFKLSNNATAKISKTDAQQLIDKLGYGKYVSPKIPFAYDYVNHNNDDAQADKVSGFHGLMVAGVAAANGVDRQPNSKYVQGVAPEAQLLNMKLYGGFSDESPNDVAQGIYDAVKLGANVINLSLGIGVAAESMTDQEQAAVQYATNHGVFVAIAGSNFGHSGSIENDYNEQSASDVTVYEPANSGTISNPAVSPSAITVGDENTKQGNNSEMDSFSAWGPTPDFNLKPDVSAPGQHIAVLDENNRFTTNTGTSFSSPYIAGAAALIMQKLKQTQPNLTGADLVNAVKVALMNSASPMNDDHYSGELISPRRQGAGQVNVTNAANLNALATDPTTNQGSVSLKAIGETTRFAVNVANHGDKPETYHVNTSSGPFTEVRDSNQHGVGRVHDTAIVGASLQSDQSDITVAPGKASRVNLTLNLAGQAAHDSVAEGYVSLTNSDPSQNLTVPYFGYYGDPTEEPALDKPANQSGSIFNGGYLLDNKDMPLGLSDRTSLASWLNTLSDPDALRDSVVKKIQSDKVAFSPNGDGRSDAISPYVFAFQNLQAVAAEITDSNGHVVRIIDQETNTQKSFQENGAAYVDDLTLSPSMRLNPLALNWNGMAYDQSTGRMKVVPDGQYHYVLQTTNYNDGAEKKQSYSLPVKVDTVAPAITQTKYQNGRLSVSYSDVGAGFTELSTLAVKIGQKTVGVSLNNDGQSNTGNLTYKLSAAKQRALKQAKGKLQLQLADVAGNQTHKTIKLVPSQYKTIKKSPTGTSKIVWTVKTDDLQTMMSHAKFAVTTRFPPTKGITFKGLNDNDLTLINAASSVYDPATHQLTIAGKVNNSKDKLIILKSPDQHSPGDRVKIQKSGQFKFEMPVAPTTQRGIGYILKKSTKNKVTTVRGTLVVITDTTVPSLNLSLNPGVQQTGNHYQMDTTEDQITISGSVNDNVDGYRLFINGDNLFHEQNNAGWVNHQDLGANPNPHAAHQFSQTYNLKNGQNIFTVSAVDETGNTTTKTITVIRQ</sequence>
<dbReference type="Gene3D" id="2.60.40.1710">
    <property type="entry name" value="Subtilisin-like superfamily"/>
    <property type="match status" value="1"/>
</dbReference>
<feature type="active site" description="Charge relay system" evidence="6 7">
    <location>
        <position position="140"/>
    </location>
</feature>
<dbReference type="PANTHER" id="PTHR43806">
    <property type="entry name" value="PEPTIDASE S8"/>
    <property type="match status" value="1"/>
</dbReference>
<evidence type="ECO:0000256" key="1">
    <source>
        <dbReference type="ARBA" id="ARBA00011073"/>
    </source>
</evidence>
<dbReference type="InterPro" id="IPR015500">
    <property type="entry name" value="Peptidase_S8_subtilisin-rel"/>
</dbReference>
<dbReference type="GO" id="GO:0016020">
    <property type="term" value="C:membrane"/>
    <property type="evidence" value="ECO:0007669"/>
    <property type="project" value="InterPro"/>
</dbReference>
<dbReference type="GeneID" id="69803025"/>
<evidence type="ECO:0000256" key="3">
    <source>
        <dbReference type="ARBA" id="ARBA00022729"/>
    </source>
</evidence>
<dbReference type="InterPro" id="IPR000209">
    <property type="entry name" value="Peptidase_S8/S53_dom"/>
</dbReference>
<dbReference type="Gene3D" id="3.40.50.200">
    <property type="entry name" value="Peptidase S8/S53 domain"/>
    <property type="match status" value="1"/>
</dbReference>
<dbReference type="RefSeq" id="WP_057908990.1">
    <property type="nucleotide sequence ID" value="NZ_AZGK01000015.1"/>
</dbReference>
<feature type="signal peptide" evidence="9">
    <location>
        <begin position="1"/>
        <end position="30"/>
    </location>
</feature>
<dbReference type="EMBL" id="AZGK01000015">
    <property type="protein sequence ID" value="KRM45623.1"/>
    <property type="molecule type" value="Genomic_DNA"/>
</dbReference>
<proteinExistence type="inferred from homology"/>
<keyword evidence="5 7" id="KW-0720">Serine protease</keyword>
<keyword evidence="3 9" id="KW-0732">Signal</keyword>
<dbReference type="PATRIC" id="fig|1423784.4.peg.803"/>
<evidence type="ECO:0000256" key="4">
    <source>
        <dbReference type="ARBA" id="ARBA00022801"/>
    </source>
</evidence>
<dbReference type="CDD" id="cd07475">
    <property type="entry name" value="Peptidases_S8_C5a_Peptidase"/>
    <property type="match status" value="1"/>
</dbReference>
<name>A0A0R1YT34_9LACO</name>
<dbReference type="PROSITE" id="PS51892">
    <property type="entry name" value="SUBTILASE"/>
    <property type="match status" value="1"/>
</dbReference>
<dbReference type="InterPro" id="IPR010435">
    <property type="entry name" value="C5a/SBT2-like_Fn3"/>
</dbReference>
<dbReference type="InterPro" id="IPR034216">
    <property type="entry name" value="C5a_Peptidase"/>
</dbReference>
<dbReference type="PANTHER" id="PTHR43806:SF11">
    <property type="entry name" value="CEREVISIN-RELATED"/>
    <property type="match status" value="1"/>
</dbReference>
<evidence type="ECO:0000256" key="9">
    <source>
        <dbReference type="SAM" id="SignalP"/>
    </source>
</evidence>
<accession>A0A0R1YT34</accession>
<dbReference type="SUPFAM" id="SSF52743">
    <property type="entry name" value="Subtilisin-like"/>
    <property type="match status" value="1"/>
</dbReference>
<dbReference type="GO" id="GO:0004252">
    <property type="term" value="F:serine-type endopeptidase activity"/>
    <property type="evidence" value="ECO:0007669"/>
    <property type="project" value="UniProtKB-UniRule"/>
</dbReference>
<dbReference type="Pfam" id="PF00082">
    <property type="entry name" value="Peptidase_S8"/>
    <property type="match status" value="1"/>
</dbReference>
<dbReference type="InterPro" id="IPR036852">
    <property type="entry name" value="Peptidase_S8/S53_dom_sf"/>
</dbReference>
<dbReference type="PRINTS" id="PR00723">
    <property type="entry name" value="SUBTILISIN"/>
</dbReference>